<gene>
    <name evidence="4" type="ORF">N656DRAFT_5040</name>
</gene>
<name>A0AAN6TM23_9PEZI</name>
<protein>
    <submittedName>
        <fullName evidence="4">Metallo-dependent phosphatase</fullName>
    </submittedName>
</protein>
<evidence type="ECO:0000256" key="2">
    <source>
        <dbReference type="SAM" id="Phobius"/>
    </source>
</evidence>
<dbReference type="PANTHER" id="PTHR42850:SF4">
    <property type="entry name" value="ZINC-DEPENDENT ENDOPOLYPHOSPHATASE"/>
    <property type="match status" value="1"/>
</dbReference>
<keyword evidence="2" id="KW-0812">Transmembrane</keyword>
<organism evidence="4 5">
    <name type="scientific">Canariomyces notabilis</name>
    <dbReference type="NCBI Taxonomy" id="2074819"/>
    <lineage>
        <taxon>Eukaryota</taxon>
        <taxon>Fungi</taxon>
        <taxon>Dikarya</taxon>
        <taxon>Ascomycota</taxon>
        <taxon>Pezizomycotina</taxon>
        <taxon>Sordariomycetes</taxon>
        <taxon>Sordariomycetidae</taxon>
        <taxon>Sordariales</taxon>
        <taxon>Chaetomiaceae</taxon>
        <taxon>Canariomyces</taxon>
    </lineage>
</organism>
<dbReference type="RefSeq" id="XP_064674569.1">
    <property type="nucleotide sequence ID" value="XM_064809868.1"/>
</dbReference>
<sequence length="452" mass="49693">MAPHEIRCAIPRRHRTQRPMLLFLGGFFFLTLCWFTSHFPGMRQLTSMRPFGPSMLPQKDPDMTSWTAETAPVPHHGPQAAGGASEVQVPLGDEGDPEVPDSGDFQDYPKMAYGTNKHPPLRDDPPTLIQELAPEHVPRYSAPSTETPGGRQRPGRRLVVVGDVHGNAAALKALLRKLNFDNRNGDHLVLVGDMITKGPDNRGVVQLAMQLGASAVRGNHEDRVLAAAREMHRISADAWSGADGRDGEEDQGNDEGDGEGEGNTDTVLSDNDEGDEAEAYRKKDHARKVAKSLSRAQLSWLRSLPVILRIPRLPDAKLPPFNAGTIAVVHAGLVPGVPLEKQDPWAVMNMRSLVYPRTNKGKQAGKDGGVETYDNEESDVEIDAVAVPVDGRNGEPWSHAWYAFPSLFEPFRFLLPLKHFHTPHYIYHHLSSQSSFAVIPPSIPSPRPSILI</sequence>
<dbReference type="InterPro" id="IPR029052">
    <property type="entry name" value="Metallo-depent_PP-like"/>
</dbReference>
<dbReference type="EMBL" id="MU853332">
    <property type="protein sequence ID" value="KAK4116999.1"/>
    <property type="molecule type" value="Genomic_DNA"/>
</dbReference>
<evidence type="ECO:0000256" key="1">
    <source>
        <dbReference type="SAM" id="MobiDB-lite"/>
    </source>
</evidence>
<feature type="domain" description="Calcineurin-like phosphoesterase" evidence="3">
    <location>
        <begin position="157"/>
        <end position="239"/>
    </location>
</feature>
<evidence type="ECO:0000313" key="4">
    <source>
        <dbReference type="EMBL" id="KAK4116999.1"/>
    </source>
</evidence>
<feature type="region of interest" description="Disordered" evidence="1">
    <location>
        <begin position="55"/>
        <end position="106"/>
    </location>
</feature>
<keyword evidence="5" id="KW-1185">Reference proteome</keyword>
<dbReference type="GO" id="GO:0005737">
    <property type="term" value="C:cytoplasm"/>
    <property type="evidence" value="ECO:0007669"/>
    <property type="project" value="TreeGrafter"/>
</dbReference>
<dbReference type="SUPFAM" id="SSF56300">
    <property type="entry name" value="Metallo-dependent phosphatases"/>
    <property type="match status" value="1"/>
</dbReference>
<reference evidence="4" key="2">
    <citation type="submission" date="2023-05" db="EMBL/GenBank/DDBJ databases">
        <authorList>
            <consortium name="Lawrence Berkeley National Laboratory"/>
            <person name="Steindorff A."/>
            <person name="Hensen N."/>
            <person name="Bonometti L."/>
            <person name="Westerberg I."/>
            <person name="Brannstrom I.O."/>
            <person name="Guillou S."/>
            <person name="Cros-Aarteil S."/>
            <person name="Calhoun S."/>
            <person name="Haridas S."/>
            <person name="Kuo A."/>
            <person name="Mondo S."/>
            <person name="Pangilinan J."/>
            <person name="Riley R."/>
            <person name="Labutti K."/>
            <person name="Andreopoulos B."/>
            <person name="Lipzen A."/>
            <person name="Chen C."/>
            <person name="Yanf M."/>
            <person name="Daum C."/>
            <person name="Ng V."/>
            <person name="Clum A."/>
            <person name="Ohm R."/>
            <person name="Martin F."/>
            <person name="Silar P."/>
            <person name="Natvig D."/>
            <person name="Lalanne C."/>
            <person name="Gautier V."/>
            <person name="Ament-Velasquez S.L."/>
            <person name="Kruys A."/>
            <person name="Hutchinson M.I."/>
            <person name="Powell A.J."/>
            <person name="Barry K."/>
            <person name="Miller A.N."/>
            <person name="Grigoriev I.V."/>
            <person name="Debuchy R."/>
            <person name="Gladieux P."/>
            <person name="Thoren M.H."/>
            <person name="Johannesson H."/>
        </authorList>
    </citation>
    <scope>NUCLEOTIDE SEQUENCE</scope>
    <source>
        <strain evidence="4">CBS 508.74</strain>
    </source>
</reference>
<feature type="compositionally biased region" description="Acidic residues" evidence="1">
    <location>
        <begin position="246"/>
        <end position="262"/>
    </location>
</feature>
<dbReference type="AlphaFoldDB" id="A0AAN6TM23"/>
<dbReference type="Pfam" id="PF00149">
    <property type="entry name" value="Metallophos"/>
    <property type="match status" value="1"/>
</dbReference>
<accession>A0AAN6TM23</accession>
<feature type="region of interest" description="Disordered" evidence="1">
    <location>
        <begin position="236"/>
        <end position="288"/>
    </location>
</feature>
<dbReference type="GeneID" id="89933992"/>
<reference evidence="4" key="1">
    <citation type="journal article" date="2023" name="Mol. Phylogenet. Evol.">
        <title>Genome-scale phylogeny and comparative genomics of the fungal order Sordariales.</title>
        <authorList>
            <person name="Hensen N."/>
            <person name="Bonometti L."/>
            <person name="Westerberg I."/>
            <person name="Brannstrom I.O."/>
            <person name="Guillou S."/>
            <person name="Cros-Aarteil S."/>
            <person name="Calhoun S."/>
            <person name="Haridas S."/>
            <person name="Kuo A."/>
            <person name="Mondo S."/>
            <person name="Pangilinan J."/>
            <person name="Riley R."/>
            <person name="LaButti K."/>
            <person name="Andreopoulos B."/>
            <person name="Lipzen A."/>
            <person name="Chen C."/>
            <person name="Yan M."/>
            <person name="Daum C."/>
            <person name="Ng V."/>
            <person name="Clum A."/>
            <person name="Steindorff A."/>
            <person name="Ohm R.A."/>
            <person name="Martin F."/>
            <person name="Silar P."/>
            <person name="Natvig D.O."/>
            <person name="Lalanne C."/>
            <person name="Gautier V."/>
            <person name="Ament-Velasquez S.L."/>
            <person name="Kruys A."/>
            <person name="Hutchinson M.I."/>
            <person name="Powell A.J."/>
            <person name="Barry K."/>
            <person name="Miller A.N."/>
            <person name="Grigoriev I.V."/>
            <person name="Debuchy R."/>
            <person name="Gladieux P."/>
            <person name="Hiltunen Thoren M."/>
            <person name="Johannesson H."/>
        </authorList>
    </citation>
    <scope>NUCLEOTIDE SEQUENCE</scope>
    <source>
        <strain evidence="4">CBS 508.74</strain>
    </source>
</reference>
<dbReference type="PANTHER" id="PTHR42850">
    <property type="entry name" value="METALLOPHOSPHOESTERASE"/>
    <property type="match status" value="1"/>
</dbReference>
<dbReference type="Gene3D" id="3.60.21.10">
    <property type="match status" value="1"/>
</dbReference>
<dbReference type="InterPro" id="IPR050126">
    <property type="entry name" value="Ap4A_hydrolase"/>
</dbReference>
<dbReference type="Proteomes" id="UP001302812">
    <property type="component" value="Unassembled WGS sequence"/>
</dbReference>
<feature type="transmembrane region" description="Helical" evidence="2">
    <location>
        <begin position="21"/>
        <end position="39"/>
    </location>
</feature>
<dbReference type="InterPro" id="IPR004843">
    <property type="entry name" value="Calcineurin-like_PHP"/>
</dbReference>
<dbReference type="GO" id="GO:0006798">
    <property type="term" value="P:polyphosphate catabolic process"/>
    <property type="evidence" value="ECO:0007669"/>
    <property type="project" value="TreeGrafter"/>
</dbReference>
<keyword evidence="2" id="KW-0472">Membrane</keyword>
<comment type="caution">
    <text evidence="4">The sequence shown here is derived from an EMBL/GenBank/DDBJ whole genome shotgun (WGS) entry which is preliminary data.</text>
</comment>
<keyword evidence="2" id="KW-1133">Transmembrane helix</keyword>
<evidence type="ECO:0000259" key="3">
    <source>
        <dbReference type="Pfam" id="PF00149"/>
    </source>
</evidence>
<dbReference type="GO" id="GO:0000298">
    <property type="term" value="F:endopolyphosphatase activity"/>
    <property type="evidence" value="ECO:0007669"/>
    <property type="project" value="TreeGrafter"/>
</dbReference>
<evidence type="ECO:0000313" key="5">
    <source>
        <dbReference type="Proteomes" id="UP001302812"/>
    </source>
</evidence>
<proteinExistence type="predicted"/>
<dbReference type="GO" id="GO:0016791">
    <property type="term" value="F:phosphatase activity"/>
    <property type="evidence" value="ECO:0007669"/>
    <property type="project" value="TreeGrafter"/>
</dbReference>